<dbReference type="AlphaFoldDB" id="A0A7D9IMH8"/>
<comment type="caution">
    <text evidence="1">The sequence shown here is derived from an EMBL/GenBank/DDBJ whole genome shotgun (WGS) entry which is preliminary data.</text>
</comment>
<protein>
    <submittedName>
        <fullName evidence="1">Uncharacterized protein</fullName>
    </submittedName>
</protein>
<feature type="non-terminal residue" evidence="1">
    <location>
        <position position="255"/>
    </location>
</feature>
<reference evidence="1" key="1">
    <citation type="submission" date="2020-04" db="EMBL/GenBank/DDBJ databases">
        <authorList>
            <person name="Alioto T."/>
            <person name="Alioto T."/>
            <person name="Gomez Garrido J."/>
        </authorList>
    </citation>
    <scope>NUCLEOTIDE SEQUENCE</scope>
    <source>
        <strain evidence="1">A484AB</strain>
    </source>
</reference>
<evidence type="ECO:0000313" key="1">
    <source>
        <dbReference type="EMBL" id="CAB4008860.1"/>
    </source>
</evidence>
<name>A0A7D9IMH8_PARCT</name>
<sequence>LAKRIATMNLAAVTSTPDVTPVQTKSAKSTAVWTLGCEAGPGSPSSEDDEILRTTWNDAKEDEKGICIDKAIEACSLVCDVMAPNAGRDPFQSCFTANKETNYSEFVPLMQAYSNATTKNVKTQILSLYAHQYPVKTLQKIHGPYAKLTEWQIKRARSHARESGPGSLVETSPCHRIRLQPVKLDHFLDFVNRPYFYQDVAFVMSELRLENGEKITMPNVIRKVREASQQKSLCGLDNTAVEGSGGFQRLHGIVD</sequence>
<proteinExistence type="predicted"/>
<accession>A0A7D9IMH8</accession>
<dbReference type="Proteomes" id="UP001152795">
    <property type="component" value="Unassembled WGS sequence"/>
</dbReference>
<dbReference type="EMBL" id="CACRXK020006253">
    <property type="protein sequence ID" value="CAB4008860.1"/>
    <property type="molecule type" value="Genomic_DNA"/>
</dbReference>
<keyword evidence="2" id="KW-1185">Reference proteome</keyword>
<gene>
    <name evidence="1" type="ORF">PACLA_8A075602</name>
</gene>
<evidence type="ECO:0000313" key="2">
    <source>
        <dbReference type="Proteomes" id="UP001152795"/>
    </source>
</evidence>
<organism evidence="1 2">
    <name type="scientific">Paramuricea clavata</name>
    <name type="common">Red gorgonian</name>
    <name type="synonym">Violescent sea-whip</name>
    <dbReference type="NCBI Taxonomy" id="317549"/>
    <lineage>
        <taxon>Eukaryota</taxon>
        <taxon>Metazoa</taxon>
        <taxon>Cnidaria</taxon>
        <taxon>Anthozoa</taxon>
        <taxon>Octocorallia</taxon>
        <taxon>Malacalcyonacea</taxon>
        <taxon>Plexauridae</taxon>
        <taxon>Paramuricea</taxon>
    </lineage>
</organism>
<dbReference type="OrthoDB" id="5988824at2759"/>